<dbReference type="Gene3D" id="3.30.750.24">
    <property type="entry name" value="STAS domain"/>
    <property type="match status" value="1"/>
</dbReference>
<feature type="domain" description="STAS" evidence="3">
    <location>
        <begin position="1"/>
        <end position="109"/>
    </location>
</feature>
<dbReference type="NCBIfam" id="TIGR00377">
    <property type="entry name" value="ant_ant_sig"/>
    <property type="match status" value="1"/>
</dbReference>
<dbReference type="GO" id="GO:0043856">
    <property type="term" value="F:anti-sigma factor antagonist activity"/>
    <property type="evidence" value="ECO:0007669"/>
    <property type="project" value="InterPro"/>
</dbReference>
<dbReference type="Pfam" id="PF01740">
    <property type="entry name" value="STAS"/>
    <property type="match status" value="1"/>
</dbReference>
<comment type="caution">
    <text evidence="4">The sequence shown here is derived from an EMBL/GenBank/DDBJ whole genome shotgun (WGS) entry which is preliminary data.</text>
</comment>
<dbReference type="EMBL" id="QQTP01000004">
    <property type="protein sequence ID" value="RDJ26186.1"/>
    <property type="molecule type" value="Genomic_DNA"/>
</dbReference>
<keyword evidence="5" id="KW-1185">Reference proteome</keyword>
<reference evidence="5" key="1">
    <citation type="submission" date="2018-07" db="EMBL/GenBank/DDBJ databases">
        <authorList>
            <person name="Safronova V.I."/>
            <person name="Chirak E.R."/>
            <person name="Sazanova A.L."/>
        </authorList>
    </citation>
    <scope>NUCLEOTIDE SEQUENCE [LARGE SCALE GENOMIC DNA]</scope>
    <source>
        <strain evidence="5">RCAM04685</strain>
    </source>
</reference>
<evidence type="ECO:0000256" key="1">
    <source>
        <dbReference type="ARBA" id="ARBA00009013"/>
    </source>
</evidence>
<dbReference type="PANTHER" id="PTHR33495:SF2">
    <property type="entry name" value="ANTI-SIGMA FACTOR ANTAGONIST TM_1081-RELATED"/>
    <property type="match status" value="1"/>
</dbReference>
<dbReference type="OrthoDB" id="280847at2"/>
<gene>
    <name evidence="4" type="ORF">DWE98_10140</name>
</gene>
<proteinExistence type="inferred from homology"/>
<dbReference type="Proteomes" id="UP000255207">
    <property type="component" value="Unassembled WGS sequence"/>
</dbReference>
<evidence type="ECO:0000259" key="3">
    <source>
        <dbReference type="PROSITE" id="PS50801"/>
    </source>
</evidence>
<dbReference type="AlphaFoldDB" id="A0A370L820"/>
<name>A0A370L820_9HYPH</name>
<dbReference type="InterPro" id="IPR002645">
    <property type="entry name" value="STAS_dom"/>
</dbReference>
<dbReference type="RefSeq" id="WP_114829075.1">
    <property type="nucleotide sequence ID" value="NZ_QQTO01000022.1"/>
</dbReference>
<sequence>MIESDWVEEVLVLALKGRLDSVNAGAVELQITDEIKRGANRLVLDFSEVPYVSSAGLRVVLVVAKRLKEVGGKLVLIGLTPSVHEVFAISGFLQILTVCEDRDAAMAKLGE</sequence>
<protein>
    <recommendedName>
        <fullName evidence="2">Anti-sigma factor antagonist</fullName>
    </recommendedName>
</protein>
<evidence type="ECO:0000313" key="5">
    <source>
        <dbReference type="Proteomes" id="UP000255207"/>
    </source>
</evidence>
<dbReference type="CDD" id="cd07043">
    <property type="entry name" value="STAS_anti-anti-sigma_factors"/>
    <property type="match status" value="1"/>
</dbReference>
<dbReference type="InterPro" id="IPR036513">
    <property type="entry name" value="STAS_dom_sf"/>
</dbReference>
<organism evidence="4 5">
    <name type="scientific">Bosea caraganae</name>
    <dbReference type="NCBI Taxonomy" id="2763117"/>
    <lineage>
        <taxon>Bacteria</taxon>
        <taxon>Pseudomonadati</taxon>
        <taxon>Pseudomonadota</taxon>
        <taxon>Alphaproteobacteria</taxon>
        <taxon>Hyphomicrobiales</taxon>
        <taxon>Boseaceae</taxon>
        <taxon>Bosea</taxon>
    </lineage>
</organism>
<comment type="similarity">
    <text evidence="1 2">Belongs to the anti-sigma-factor antagonist family.</text>
</comment>
<evidence type="ECO:0000256" key="2">
    <source>
        <dbReference type="RuleBase" id="RU003749"/>
    </source>
</evidence>
<dbReference type="InterPro" id="IPR003658">
    <property type="entry name" value="Anti-sigma_ant"/>
</dbReference>
<accession>A0A370L820</accession>
<dbReference type="SUPFAM" id="SSF52091">
    <property type="entry name" value="SpoIIaa-like"/>
    <property type="match status" value="1"/>
</dbReference>
<dbReference type="PANTHER" id="PTHR33495">
    <property type="entry name" value="ANTI-SIGMA FACTOR ANTAGONIST TM_1081-RELATED-RELATED"/>
    <property type="match status" value="1"/>
</dbReference>
<evidence type="ECO:0000313" key="4">
    <source>
        <dbReference type="EMBL" id="RDJ26186.1"/>
    </source>
</evidence>
<dbReference type="PROSITE" id="PS50801">
    <property type="entry name" value="STAS"/>
    <property type="match status" value="1"/>
</dbReference>